<evidence type="ECO:0000313" key="9">
    <source>
        <dbReference type="Proteomes" id="UP000008144"/>
    </source>
</evidence>
<keyword evidence="2" id="KW-0479">Metal-binding</keyword>
<proteinExistence type="inferred from homology"/>
<dbReference type="Ensembl" id="ENSCINT00000027544.2">
    <property type="protein sequence ID" value="ENSCINP00000027298.2"/>
    <property type="gene ID" value="ENSCING00000015372.2"/>
</dbReference>
<dbReference type="PANTHER" id="PTHR12710:SF0">
    <property type="entry name" value="NUCLEAR PROTEIN LOCALIZATION PROTEIN 4 HOMOLOG"/>
    <property type="match status" value="1"/>
</dbReference>
<dbReference type="PIRSF" id="PIRSF010052">
    <property type="entry name" value="Polyub_prc_Npl4"/>
    <property type="match status" value="1"/>
</dbReference>
<dbReference type="GO" id="GO:0005634">
    <property type="term" value="C:nucleus"/>
    <property type="evidence" value="ECO:0000318"/>
    <property type="project" value="GO_Central"/>
</dbReference>
<reference evidence="8" key="2">
    <citation type="submission" date="2025-08" db="UniProtKB">
        <authorList>
            <consortium name="Ensembl"/>
        </authorList>
    </citation>
    <scope>IDENTIFICATION</scope>
</reference>
<evidence type="ECO:0000259" key="7">
    <source>
        <dbReference type="PROSITE" id="PS50249"/>
    </source>
</evidence>
<dbReference type="Gene3D" id="3.40.140.10">
    <property type="entry name" value="Cytidine Deaminase, domain 2"/>
    <property type="match status" value="1"/>
</dbReference>
<dbReference type="STRING" id="7719.ENSCINP00000027298"/>
<dbReference type="InterPro" id="IPR024682">
    <property type="entry name" value="Npl4_Ub-like_dom"/>
</dbReference>
<evidence type="ECO:0000256" key="1">
    <source>
        <dbReference type="ARBA" id="ARBA00011025"/>
    </source>
</evidence>
<dbReference type="Proteomes" id="UP000008144">
    <property type="component" value="Unassembled WGS sequence"/>
</dbReference>
<keyword evidence="9" id="KW-1185">Reference proteome</keyword>
<dbReference type="GO" id="GO:0008270">
    <property type="term" value="F:zinc ion binding"/>
    <property type="evidence" value="ECO:0007669"/>
    <property type="project" value="UniProtKB-KW"/>
</dbReference>
<name>F7A5L4_CIOIN</name>
<dbReference type="Pfam" id="PF05021">
    <property type="entry name" value="NPL4"/>
    <property type="match status" value="1"/>
</dbReference>
<evidence type="ECO:0000256" key="4">
    <source>
        <dbReference type="ARBA" id="ARBA00022833"/>
    </source>
</evidence>
<dbReference type="GO" id="GO:0006511">
    <property type="term" value="P:ubiquitin-dependent protein catabolic process"/>
    <property type="evidence" value="ECO:0000318"/>
    <property type="project" value="GO_Central"/>
</dbReference>
<dbReference type="InterPro" id="IPR016563">
    <property type="entry name" value="Npl4"/>
</dbReference>
<dbReference type="PANTHER" id="PTHR12710">
    <property type="entry name" value="NUCLEAR PROTEIN LOCALIZATION 4"/>
    <property type="match status" value="1"/>
</dbReference>
<keyword evidence="3" id="KW-0863">Zinc-finger</keyword>
<sequence length="533" mass="60565">KMIIRIQSSDGTKRIEVSSSDTVASLLQQVEKSFALKGDGWGVFKSRNYQDEVKKSKSKLRTAGLNHGDMLFLKSQSSVSKISEERPSSAVEAVEVVEDAIDVELWKNDGRIRRDDGSKGMFKIENLSIEPWDEVYLKEKEIKFLSFHAYMRQQTAGVDKGKYFHLENFKAARKLDSNSKKHSVVDLPSAVTLNRQKFRHVDNIMFENREIVDRFLNYWRKSGNQRMGYLYGRYSPHSEVPLGIKAEVCAIYEPPQESTKNWLQFHPDPNEEAVEYIAKKLNLRKVGWILSDLTVEDRSKGTVKNTRHSDTHFLTAEECITAATFQNNYPNPCKLASDGKYGSKFATVIVSGDNDCQISFEGYQVSNQGMSLVADECLLPTLDAPELGYIRESSPELFVSDVYYKEKDKYGNEITKLARPLPLEYLLTDVPTAFSLNSQYSCSNAVAGFPVPYRDTIGEVQSLSSLSKYLNQFKPDQFVDAVSDFNLLVYLYSNDTISFKNEMDVLLDAVRTHDNGLASHWKECASWSTLEEL</sequence>
<keyword evidence="4" id="KW-0862">Zinc</keyword>
<dbReference type="PROSITE" id="PS50249">
    <property type="entry name" value="MPN"/>
    <property type="match status" value="1"/>
</dbReference>
<dbReference type="GO" id="GO:0043130">
    <property type="term" value="F:ubiquitin binding"/>
    <property type="evidence" value="ECO:0000318"/>
    <property type="project" value="GO_Central"/>
</dbReference>
<dbReference type="InParanoid" id="F7A5L4"/>
<evidence type="ECO:0000256" key="6">
    <source>
        <dbReference type="ARBA" id="ARBA00074519"/>
    </source>
</evidence>
<dbReference type="HOGENOM" id="CLU_017172_2_0_1"/>
<feature type="domain" description="MPN" evidence="7">
    <location>
        <begin position="204"/>
        <end position="341"/>
    </location>
</feature>
<protein>
    <recommendedName>
        <fullName evidence="6">Nuclear protein localization protein 4 homolog</fullName>
    </recommendedName>
</protein>
<dbReference type="InterPro" id="IPR029071">
    <property type="entry name" value="Ubiquitin-like_domsf"/>
</dbReference>
<evidence type="ECO:0000256" key="3">
    <source>
        <dbReference type="ARBA" id="ARBA00022771"/>
    </source>
</evidence>
<dbReference type="InterPro" id="IPR037518">
    <property type="entry name" value="MPN"/>
</dbReference>
<dbReference type="FunCoup" id="F7A5L4">
    <property type="interactions" value="909"/>
</dbReference>
<dbReference type="CDD" id="cd08061">
    <property type="entry name" value="MPN_NPL4"/>
    <property type="match status" value="1"/>
</dbReference>
<evidence type="ECO:0000256" key="2">
    <source>
        <dbReference type="ARBA" id="ARBA00022723"/>
    </source>
</evidence>
<reference evidence="9" key="1">
    <citation type="journal article" date="2002" name="Science">
        <title>The draft genome of Ciona intestinalis: insights into chordate and vertebrate origins.</title>
        <authorList>
            <person name="Dehal P."/>
            <person name="Satou Y."/>
            <person name="Campbell R.K."/>
            <person name="Chapman J."/>
            <person name="Degnan B."/>
            <person name="De Tomaso A."/>
            <person name="Davidson B."/>
            <person name="Di Gregorio A."/>
            <person name="Gelpke M."/>
            <person name="Goodstein D.M."/>
            <person name="Harafuji N."/>
            <person name="Hastings K.E."/>
            <person name="Ho I."/>
            <person name="Hotta K."/>
            <person name="Huang W."/>
            <person name="Kawashima T."/>
            <person name="Lemaire P."/>
            <person name="Martinez D."/>
            <person name="Meinertzhagen I.A."/>
            <person name="Necula S."/>
            <person name="Nonaka M."/>
            <person name="Putnam N."/>
            <person name="Rash S."/>
            <person name="Saiga H."/>
            <person name="Satake M."/>
            <person name="Terry A."/>
            <person name="Yamada L."/>
            <person name="Wang H.G."/>
            <person name="Awazu S."/>
            <person name="Azumi K."/>
            <person name="Boore J."/>
            <person name="Branno M."/>
            <person name="Chin-Bow S."/>
            <person name="DeSantis R."/>
            <person name="Doyle S."/>
            <person name="Francino P."/>
            <person name="Keys D.N."/>
            <person name="Haga S."/>
            <person name="Hayashi H."/>
            <person name="Hino K."/>
            <person name="Imai K.S."/>
            <person name="Inaba K."/>
            <person name="Kano S."/>
            <person name="Kobayashi K."/>
            <person name="Kobayashi M."/>
            <person name="Lee B.I."/>
            <person name="Makabe K.W."/>
            <person name="Manohar C."/>
            <person name="Matassi G."/>
            <person name="Medina M."/>
            <person name="Mochizuki Y."/>
            <person name="Mount S."/>
            <person name="Morishita T."/>
            <person name="Miura S."/>
            <person name="Nakayama A."/>
            <person name="Nishizaka S."/>
            <person name="Nomoto H."/>
            <person name="Ohta F."/>
            <person name="Oishi K."/>
            <person name="Rigoutsos I."/>
            <person name="Sano M."/>
            <person name="Sasaki A."/>
            <person name="Sasakura Y."/>
            <person name="Shoguchi E."/>
            <person name="Shin-i T."/>
            <person name="Spagnuolo A."/>
            <person name="Stainier D."/>
            <person name="Suzuki M.M."/>
            <person name="Tassy O."/>
            <person name="Takatori N."/>
            <person name="Tokuoka M."/>
            <person name="Yagi K."/>
            <person name="Yoshizaki F."/>
            <person name="Wada S."/>
            <person name="Zhang C."/>
            <person name="Hyatt P.D."/>
            <person name="Larimer F."/>
            <person name="Detter C."/>
            <person name="Doggett N."/>
            <person name="Glavina T."/>
            <person name="Hawkins T."/>
            <person name="Richardson P."/>
            <person name="Lucas S."/>
            <person name="Kohara Y."/>
            <person name="Levine M."/>
            <person name="Satoh N."/>
            <person name="Rokhsar D.S."/>
        </authorList>
    </citation>
    <scope>NUCLEOTIDE SEQUENCE [LARGE SCALE GENOMIC DNA]</scope>
</reference>
<dbReference type="AlphaFoldDB" id="F7A5L4"/>
<dbReference type="CDD" id="cd17055">
    <property type="entry name" value="Ubl_AtNPL4_like"/>
    <property type="match status" value="1"/>
</dbReference>
<dbReference type="SUPFAM" id="SSF54236">
    <property type="entry name" value="Ubiquitin-like"/>
    <property type="match status" value="1"/>
</dbReference>
<dbReference type="Pfam" id="PF05020">
    <property type="entry name" value="zf-NPL4"/>
    <property type="match status" value="1"/>
</dbReference>
<organism evidence="8 9">
    <name type="scientific">Ciona intestinalis</name>
    <name type="common">Transparent sea squirt</name>
    <name type="synonym">Ascidia intestinalis</name>
    <dbReference type="NCBI Taxonomy" id="7719"/>
    <lineage>
        <taxon>Eukaryota</taxon>
        <taxon>Metazoa</taxon>
        <taxon>Chordata</taxon>
        <taxon>Tunicata</taxon>
        <taxon>Ascidiacea</taxon>
        <taxon>Phlebobranchia</taxon>
        <taxon>Cionidae</taxon>
        <taxon>Ciona</taxon>
    </lineage>
</organism>
<dbReference type="GO" id="GO:0031625">
    <property type="term" value="F:ubiquitin protein ligase binding"/>
    <property type="evidence" value="ECO:0000318"/>
    <property type="project" value="GO_Central"/>
</dbReference>
<evidence type="ECO:0000256" key="5">
    <source>
        <dbReference type="ARBA" id="ARBA00060618"/>
    </source>
</evidence>
<dbReference type="Pfam" id="PF11543">
    <property type="entry name" value="UN_NPL4"/>
    <property type="match status" value="1"/>
</dbReference>
<dbReference type="OMA" id="KWSRTGR"/>
<dbReference type="Gene3D" id="3.10.20.90">
    <property type="entry name" value="Phosphatidylinositol 3-kinase Catalytic Subunit, Chain A, domain 1"/>
    <property type="match status" value="1"/>
</dbReference>
<dbReference type="FunFam" id="3.40.140.10:FF:000012">
    <property type="entry name" value="nuclear protein localization protein 4 homolog"/>
    <property type="match status" value="1"/>
</dbReference>
<evidence type="ECO:0000313" key="8">
    <source>
        <dbReference type="Ensembl" id="ENSCINP00000027298.2"/>
    </source>
</evidence>
<comment type="similarity">
    <text evidence="1">Belongs to the NPL4 family.</text>
</comment>
<reference evidence="8" key="3">
    <citation type="submission" date="2025-09" db="UniProtKB">
        <authorList>
            <consortium name="Ensembl"/>
        </authorList>
    </citation>
    <scope>IDENTIFICATION</scope>
</reference>
<comment type="pathway">
    <text evidence="5">Protein degradation; proteasomal ubiquitin-dependent pathway.</text>
</comment>
<dbReference type="InterPro" id="IPR007716">
    <property type="entry name" value="NPL4_Zn-bd_put"/>
</dbReference>
<accession>F7A5L4</accession>
<dbReference type="GeneTree" id="ENSGT00390000018731"/>
<dbReference type="InterPro" id="IPR007717">
    <property type="entry name" value="NPL4_C"/>
</dbReference>